<reference evidence="3 4" key="1">
    <citation type="submission" date="2023-03" db="EMBL/GenBank/DDBJ databases">
        <title>Mating type loci evolution in Malassezia.</title>
        <authorList>
            <person name="Coelho M.A."/>
        </authorList>
    </citation>
    <scope>NUCLEOTIDE SEQUENCE [LARGE SCALE GENOMIC DNA]</scope>
    <source>
        <strain evidence="3 4">CBS 13387</strain>
    </source>
</reference>
<dbReference type="PANTHER" id="PTHR10996">
    <property type="entry name" value="2-HYDROXYACID DEHYDROGENASE-RELATED"/>
    <property type="match status" value="1"/>
</dbReference>
<keyword evidence="1" id="KW-0560">Oxidoreductase</keyword>
<dbReference type="SUPFAM" id="SSF52283">
    <property type="entry name" value="Formate/glycerate dehydrogenase catalytic domain-like"/>
    <property type="match status" value="1"/>
</dbReference>
<dbReference type="InterPro" id="IPR029753">
    <property type="entry name" value="D-isomer_DH_CS"/>
</dbReference>
<dbReference type="Gene3D" id="3.40.50.720">
    <property type="entry name" value="NAD(P)-binding Rossmann-like Domain"/>
    <property type="match status" value="2"/>
</dbReference>
<dbReference type="EMBL" id="CP119917">
    <property type="protein sequence ID" value="WFD14774.1"/>
    <property type="molecule type" value="Genomic_DNA"/>
</dbReference>
<dbReference type="PROSITE" id="PS00671">
    <property type="entry name" value="D_2_HYDROXYACID_DH_3"/>
    <property type="match status" value="1"/>
</dbReference>
<dbReference type="InterPro" id="IPR050223">
    <property type="entry name" value="D-isomer_2-hydroxyacid_DH"/>
</dbReference>
<dbReference type="SUPFAM" id="SSF51735">
    <property type="entry name" value="NAD(P)-binding Rossmann-fold domains"/>
    <property type="match status" value="1"/>
</dbReference>
<evidence type="ECO:0000259" key="2">
    <source>
        <dbReference type="Pfam" id="PF02826"/>
    </source>
</evidence>
<dbReference type="Pfam" id="PF02826">
    <property type="entry name" value="2-Hacid_dh_C"/>
    <property type="match status" value="2"/>
</dbReference>
<dbReference type="PANTHER" id="PTHR10996:SF277">
    <property type="entry name" value="GLYOXYLATE REDUCTASE_HYDROXYPYRUVATE REDUCTASE"/>
    <property type="match status" value="1"/>
</dbReference>
<dbReference type="GO" id="GO:0051287">
    <property type="term" value="F:NAD binding"/>
    <property type="evidence" value="ECO:0007669"/>
    <property type="project" value="InterPro"/>
</dbReference>
<dbReference type="InterPro" id="IPR036291">
    <property type="entry name" value="NAD(P)-bd_dom_sf"/>
</dbReference>
<dbReference type="GO" id="GO:0016618">
    <property type="term" value="F:hydroxypyruvate reductase [NAD(P)H] activity"/>
    <property type="evidence" value="ECO:0007669"/>
    <property type="project" value="TreeGrafter"/>
</dbReference>
<dbReference type="AlphaFoldDB" id="A0AAJ5YYF6"/>
<dbReference type="Proteomes" id="UP001217582">
    <property type="component" value="Chromosome 2"/>
</dbReference>
<accession>A0AAJ5YYF6</accession>
<evidence type="ECO:0000313" key="3">
    <source>
        <dbReference type="EMBL" id="WFD14774.1"/>
    </source>
</evidence>
<dbReference type="GO" id="GO:0005829">
    <property type="term" value="C:cytosol"/>
    <property type="evidence" value="ECO:0007669"/>
    <property type="project" value="TreeGrafter"/>
</dbReference>
<name>A0AAJ5YYF6_9BASI</name>
<protein>
    <recommendedName>
        <fullName evidence="2">D-isomer specific 2-hydroxyacid dehydrogenase NAD-binding domain-containing protein</fullName>
    </recommendedName>
</protein>
<dbReference type="GO" id="GO:0030267">
    <property type="term" value="F:glyoxylate reductase (NADPH) activity"/>
    <property type="evidence" value="ECO:0007669"/>
    <property type="project" value="TreeGrafter"/>
</dbReference>
<feature type="domain" description="D-isomer specific 2-hydroxyacid dehydrogenase NAD-binding" evidence="2">
    <location>
        <begin position="227"/>
        <end position="327"/>
    </location>
</feature>
<organism evidence="3 4">
    <name type="scientific">Malassezia arunalokei</name>
    <dbReference type="NCBI Taxonomy" id="1514897"/>
    <lineage>
        <taxon>Eukaryota</taxon>
        <taxon>Fungi</taxon>
        <taxon>Dikarya</taxon>
        <taxon>Basidiomycota</taxon>
        <taxon>Ustilaginomycotina</taxon>
        <taxon>Malasseziomycetes</taxon>
        <taxon>Malasseziales</taxon>
        <taxon>Malasseziaceae</taxon>
        <taxon>Malassezia</taxon>
    </lineage>
</organism>
<evidence type="ECO:0000313" key="4">
    <source>
        <dbReference type="Proteomes" id="UP001217582"/>
    </source>
</evidence>
<proteinExistence type="predicted"/>
<evidence type="ECO:0000256" key="1">
    <source>
        <dbReference type="ARBA" id="ARBA00023002"/>
    </source>
</evidence>
<gene>
    <name evidence="3" type="ORF">MARU1_000780</name>
</gene>
<feature type="domain" description="D-isomer specific 2-hydroxyacid dehydrogenase NAD-binding" evidence="2">
    <location>
        <begin position="119"/>
        <end position="210"/>
    </location>
</feature>
<keyword evidence="4" id="KW-1185">Reference proteome</keyword>
<sequence>MSKPIVVQTCWMPEAFIQKAAEAGKIELRLWKPQEGERRMTAPQEWIKEHIQGASALMCTPMNKVSEEIFEAAGPSLKVVSTMSVGFEHIDREAAKKRGIRVGYTPDVLSPAVADVGLLLALNVMRHVLDGMNTVKTGTWLKKPWSPLSFCGPALEDKTVGFIGFGSIAQALVLKLLPFKPGKIVYRTSRPRAFDMKDDYFRFLVQDDMLRCYYHCHQRLPVPVENKPDLKALAEQCDVIFLISTLNASTHHLVDAAFLRAMKPSAYLVNIGRGPLVDTPALVEALHKNEIAGAGLDVLEGEPNISADHPLMAPELEDKVLVLPHIASATSKRAWWIGPT</sequence>
<dbReference type="InterPro" id="IPR006140">
    <property type="entry name" value="D-isomer_DH_NAD-bd"/>
</dbReference>